<evidence type="ECO:0000313" key="3">
    <source>
        <dbReference type="EMBL" id="VVJ22098.1"/>
    </source>
</evidence>
<protein>
    <submittedName>
        <fullName evidence="3">Uncharacterized protein</fullName>
    </submittedName>
</protein>
<feature type="transmembrane region" description="Helical" evidence="2">
    <location>
        <begin position="73"/>
        <end position="90"/>
    </location>
</feature>
<dbReference type="AlphaFoldDB" id="A0A6I8M072"/>
<sequence length="267" mass="28575">MNEQHAPPESPPSDSGATHRNRLWRVGVVADTIAAAAGLYSFLNSDILLTVLTIVAFLFVASSWFWRRRTGPAVALLVVGCLILGAGGTMKIRDLINSGSTPAVLPAPTPPTTRPSTSSAPPQTQTTDPGGATGAPDTDQPRKLVDQTITLPRHAAVDVDRSPPVVKPDNENGATGDYDLYHEGGGNQYDSVQAVNAPNVYYYPAVTAPAKLYFSCQDTFAWPPFPSLGVGGSFCFRSSKQHTGYVSILRRDADNAVILHVTTWEDR</sequence>
<organism evidence="3 4">
    <name type="scientific">Amycolatopsis camponoti</name>
    <dbReference type="NCBI Taxonomy" id="2606593"/>
    <lineage>
        <taxon>Bacteria</taxon>
        <taxon>Bacillati</taxon>
        <taxon>Actinomycetota</taxon>
        <taxon>Actinomycetes</taxon>
        <taxon>Pseudonocardiales</taxon>
        <taxon>Pseudonocardiaceae</taxon>
        <taxon>Amycolatopsis</taxon>
    </lineage>
</organism>
<dbReference type="Proteomes" id="UP000399805">
    <property type="component" value="Unassembled WGS sequence"/>
</dbReference>
<name>A0A6I8M072_9PSEU</name>
<evidence type="ECO:0000256" key="2">
    <source>
        <dbReference type="SAM" id="Phobius"/>
    </source>
</evidence>
<evidence type="ECO:0000256" key="1">
    <source>
        <dbReference type="SAM" id="MobiDB-lite"/>
    </source>
</evidence>
<feature type="region of interest" description="Disordered" evidence="1">
    <location>
        <begin position="101"/>
        <end position="141"/>
    </location>
</feature>
<proteinExistence type="predicted"/>
<dbReference type="EMBL" id="CABVGP010000002">
    <property type="protein sequence ID" value="VVJ22098.1"/>
    <property type="molecule type" value="Genomic_DNA"/>
</dbReference>
<evidence type="ECO:0000313" key="4">
    <source>
        <dbReference type="Proteomes" id="UP000399805"/>
    </source>
</evidence>
<dbReference type="RefSeq" id="WP_155546903.1">
    <property type="nucleotide sequence ID" value="NZ_CABVGP010000002.1"/>
</dbReference>
<keyword evidence="2" id="KW-0812">Transmembrane</keyword>
<keyword evidence="4" id="KW-1185">Reference proteome</keyword>
<feature type="compositionally biased region" description="Low complexity" evidence="1">
    <location>
        <begin position="114"/>
        <end position="127"/>
    </location>
</feature>
<feature type="transmembrane region" description="Helical" evidence="2">
    <location>
        <begin position="47"/>
        <end position="66"/>
    </location>
</feature>
<reference evidence="3 4" key="1">
    <citation type="submission" date="2019-09" db="EMBL/GenBank/DDBJ databases">
        <authorList>
            <person name="Leyn A S."/>
        </authorList>
    </citation>
    <scope>NUCLEOTIDE SEQUENCE [LARGE SCALE GENOMIC DNA]</scope>
    <source>
        <strain evidence="3">AA231_1</strain>
    </source>
</reference>
<accession>A0A6I8M072</accession>
<keyword evidence="2" id="KW-0472">Membrane</keyword>
<feature type="transmembrane region" description="Helical" evidence="2">
    <location>
        <begin position="23"/>
        <end position="41"/>
    </location>
</feature>
<keyword evidence="2" id="KW-1133">Transmembrane helix</keyword>
<gene>
    <name evidence="3" type="ORF">AA23TX_07109</name>
</gene>